<dbReference type="EMBL" id="WJBU01000006">
    <property type="protein sequence ID" value="MRD46979.1"/>
    <property type="molecule type" value="Genomic_DNA"/>
</dbReference>
<dbReference type="OrthoDB" id="8909830at2"/>
<protein>
    <submittedName>
        <fullName evidence="1">Uncharacterized protein</fullName>
    </submittedName>
</protein>
<evidence type="ECO:0000313" key="2">
    <source>
        <dbReference type="Proteomes" id="UP000487350"/>
    </source>
</evidence>
<reference evidence="1 2" key="1">
    <citation type="submission" date="2019-11" db="EMBL/GenBank/DDBJ databases">
        <title>Caenimonas koreensis gen. nov., sp. nov., isolated from activated sludge.</title>
        <authorList>
            <person name="Seung H.R."/>
        </authorList>
    </citation>
    <scope>NUCLEOTIDE SEQUENCE [LARGE SCALE GENOMIC DNA]</scope>
    <source>
        <strain evidence="1 2">EMB320</strain>
    </source>
</reference>
<gene>
    <name evidence="1" type="ORF">GHT07_06800</name>
</gene>
<name>A0A844B5P9_9BURK</name>
<comment type="caution">
    <text evidence="1">The sequence shown here is derived from an EMBL/GenBank/DDBJ whole genome shotgun (WGS) entry which is preliminary data.</text>
</comment>
<accession>A0A844B5P9</accession>
<dbReference type="RefSeq" id="WP_153584326.1">
    <property type="nucleotide sequence ID" value="NZ_WJBU01000006.1"/>
</dbReference>
<dbReference type="AlphaFoldDB" id="A0A844B5P9"/>
<proteinExistence type="predicted"/>
<keyword evidence="2" id="KW-1185">Reference proteome</keyword>
<sequence length="85" mass="9274">MKTDEICERYSEKSVGLVVRLLDDDNQSPSTVLIEGSVDALRMLAELLVAVADESDNDGFFISPFGAGKVHFGKASELGVYIHRT</sequence>
<dbReference type="Proteomes" id="UP000487350">
    <property type="component" value="Unassembled WGS sequence"/>
</dbReference>
<organism evidence="1 2">
    <name type="scientific">Caenimonas koreensis DSM 17982</name>
    <dbReference type="NCBI Taxonomy" id="1121255"/>
    <lineage>
        <taxon>Bacteria</taxon>
        <taxon>Pseudomonadati</taxon>
        <taxon>Pseudomonadota</taxon>
        <taxon>Betaproteobacteria</taxon>
        <taxon>Burkholderiales</taxon>
        <taxon>Comamonadaceae</taxon>
        <taxon>Caenimonas</taxon>
    </lineage>
</organism>
<evidence type="ECO:0000313" key="1">
    <source>
        <dbReference type="EMBL" id="MRD46979.1"/>
    </source>
</evidence>